<dbReference type="Pfam" id="PF16335">
    <property type="entry name" value="GtaA_6_Hairpin"/>
    <property type="match status" value="1"/>
</dbReference>
<sequence>MSHHQYHLSLYFASRVSPSLDFLDHGSGLAGNYGLLVDRNAPAQTPATPKPSWQHNDPVVRKRAACASLRRDLPCDTALPVPRPRARAGAAEAAFGYQAAGLYPKKWNVHDIGAHYPKVRATSSSAASTYHSVRTPHLNKFCLSMGSRTLDLLR</sequence>
<dbReference type="EMBL" id="JARJCN010000042">
    <property type="protein sequence ID" value="KAJ7083183.1"/>
    <property type="molecule type" value="Genomic_DNA"/>
</dbReference>
<evidence type="ECO:0000259" key="1">
    <source>
        <dbReference type="Pfam" id="PF16335"/>
    </source>
</evidence>
<dbReference type="InterPro" id="IPR032514">
    <property type="entry name" value="GtaA_central"/>
</dbReference>
<evidence type="ECO:0000313" key="2">
    <source>
        <dbReference type="EMBL" id="KAJ7083183.1"/>
    </source>
</evidence>
<proteinExistence type="predicted"/>
<protein>
    <recommendedName>
        <fullName evidence="1">Glutaminase A central domain-containing protein</fullName>
    </recommendedName>
</protein>
<dbReference type="AlphaFoldDB" id="A0AAD6TXQ4"/>
<feature type="domain" description="Glutaminase A central" evidence="1">
    <location>
        <begin position="92"/>
        <end position="125"/>
    </location>
</feature>
<evidence type="ECO:0000313" key="3">
    <source>
        <dbReference type="Proteomes" id="UP001222325"/>
    </source>
</evidence>
<gene>
    <name evidence="2" type="ORF">B0H15DRAFT_952200</name>
</gene>
<comment type="caution">
    <text evidence="2">The sequence shown here is derived from an EMBL/GenBank/DDBJ whole genome shotgun (WGS) entry which is preliminary data.</text>
</comment>
<reference evidence="2" key="1">
    <citation type="submission" date="2023-03" db="EMBL/GenBank/DDBJ databases">
        <title>Massive genome expansion in bonnet fungi (Mycena s.s.) driven by repeated elements and novel gene families across ecological guilds.</title>
        <authorList>
            <consortium name="Lawrence Berkeley National Laboratory"/>
            <person name="Harder C.B."/>
            <person name="Miyauchi S."/>
            <person name="Viragh M."/>
            <person name="Kuo A."/>
            <person name="Thoen E."/>
            <person name="Andreopoulos B."/>
            <person name="Lu D."/>
            <person name="Skrede I."/>
            <person name="Drula E."/>
            <person name="Henrissat B."/>
            <person name="Morin E."/>
            <person name="Kohler A."/>
            <person name="Barry K."/>
            <person name="LaButti K."/>
            <person name="Morin E."/>
            <person name="Salamov A."/>
            <person name="Lipzen A."/>
            <person name="Mereny Z."/>
            <person name="Hegedus B."/>
            <person name="Baldrian P."/>
            <person name="Stursova M."/>
            <person name="Weitz H."/>
            <person name="Taylor A."/>
            <person name="Grigoriev I.V."/>
            <person name="Nagy L.G."/>
            <person name="Martin F."/>
            <person name="Kauserud H."/>
        </authorList>
    </citation>
    <scope>NUCLEOTIDE SEQUENCE</scope>
    <source>
        <strain evidence="2">CBHHK173m</strain>
    </source>
</reference>
<dbReference type="Proteomes" id="UP001222325">
    <property type="component" value="Unassembled WGS sequence"/>
</dbReference>
<accession>A0AAD6TXQ4</accession>
<organism evidence="2 3">
    <name type="scientific">Mycena belliarum</name>
    <dbReference type="NCBI Taxonomy" id="1033014"/>
    <lineage>
        <taxon>Eukaryota</taxon>
        <taxon>Fungi</taxon>
        <taxon>Dikarya</taxon>
        <taxon>Basidiomycota</taxon>
        <taxon>Agaricomycotina</taxon>
        <taxon>Agaricomycetes</taxon>
        <taxon>Agaricomycetidae</taxon>
        <taxon>Agaricales</taxon>
        <taxon>Marasmiineae</taxon>
        <taxon>Mycenaceae</taxon>
        <taxon>Mycena</taxon>
    </lineage>
</organism>
<name>A0AAD6TXQ4_9AGAR</name>
<keyword evidence="3" id="KW-1185">Reference proteome</keyword>